<dbReference type="Gene3D" id="3.40.50.10860">
    <property type="entry name" value="Leucine Dehydrogenase, chain A, domain 1"/>
    <property type="match status" value="1"/>
</dbReference>
<dbReference type="PANTHER" id="PTHR48099:SF5">
    <property type="entry name" value="C-1-TETRAHYDROFOLATE SYNTHASE, CYTOPLASMIC"/>
    <property type="match status" value="1"/>
</dbReference>
<keyword evidence="3" id="KW-0521">NADP</keyword>
<dbReference type="PANTHER" id="PTHR48099">
    <property type="entry name" value="C-1-TETRAHYDROFOLATE SYNTHASE, CYTOPLASMIC-RELATED"/>
    <property type="match status" value="1"/>
</dbReference>
<keyword evidence="5" id="KW-0511">Multifunctional enzyme</keyword>
<evidence type="ECO:0000313" key="7">
    <source>
        <dbReference type="Proteomes" id="UP000095281"/>
    </source>
</evidence>
<comment type="pathway">
    <text evidence="1">One-carbon metabolism; tetrahydrofolate interconversion.</text>
</comment>
<organism evidence="7 8">
    <name type="scientific">Meloidogyne hapla</name>
    <name type="common">Root-knot nematode worm</name>
    <dbReference type="NCBI Taxonomy" id="6305"/>
    <lineage>
        <taxon>Eukaryota</taxon>
        <taxon>Metazoa</taxon>
        <taxon>Ecdysozoa</taxon>
        <taxon>Nematoda</taxon>
        <taxon>Chromadorea</taxon>
        <taxon>Rhabditida</taxon>
        <taxon>Tylenchina</taxon>
        <taxon>Tylenchomorpha</taxon>
        <taxon>Tylenchoidea</taxon>
        <taxon>Meloidogynidae</taxon>
        <taxon>Meloidogyninae</taxon>
        <taxon>Meloidogyne</taxon>
    </lineage>
</organism>
<evidence type="ECO:0000313" key="8">
    <source>
        <dbReference type="WBParaSite" id="MhA1_Contig147.frz3.fgene1"/>
    </source>
</evidence>
<keyword evidence="4" id="KW-0560">Oxidoreductase</keyword>
<evidence type="ECO:0000256" key="2">
    <source>
        <dbReference type="ARBA" id="ARBA00022801"/>
    </source>
</evidence>
<dbReference type="Pfam" id="PF00763">
    <property type="entry name" value="THF_DHG_CYH"/>
    <property type="match status" value="1"/>
</dbReference>
<sequence length="130" mass="14944">MVYGVNSVLIYNSHYYQPNMLISGQVYKEREREVIAQEVLDEVAKKLKETRAKIPGFSVTLAVVQFKLGVECDEFELENLIERLNNDPSIDGIIVQLPLDTVNKIDVERILDKIRPEKDVDGLTRIVNHF</sequence>
<dbReference type="GO" id="GO:0005829">
    <property type="term" value="C:cytosol"/>
    <property type="evidence" value="ECO:0007669"/>
    <property type="project" value="TreeGrafter"/>
</dbReference>
<dbReference type="InterPro" id="IPR020630">
    <property type="entry name" value="THF_DH/CycHdrlase_cat_dom"/>
</dbReference>
<dbReference type="GO" id="GO:0004488">
    <property type="term" value="F:methylenetetrahydrofolate dehydrogenase (NADP+) activity"/>
    <property type="evidence" value="ECO:0007669"/>
    <property type="project" value="InterPro"/>
</dbReference>
<keyword evidence="7" id="KW-1185">Reference proteome</keyword>
<keyword evidence="2" id="KW-0378">Hydrolase</keyword>
<evidence type="ECO:0000259" key="6">
    <source>
        <dbReference type="Pfam" id="PF00763"/>
    </source>
</evidence>
<accession>A0A1I8B6Z4</accession>
<evidence type="ECO:0000256" key="3">
    <source>
        <dbReference type="ARBA" id="ARBA00022857"/>
    </source>
</evidence>
<dbReference type="AlphaFoldDB" id="A0A1I8B6Z4"/>
<dbReference type="GO" id="GO:0035999">
    <property type="term" value="P:tetrahydrofolate interconversion"/>
    <property type="evidence" value="ECO:0007669"/>
    <property type="project" value="TreeGrafter"/>
</dbReference>
<dbReference type="GO" id="GO:0004477">
    <property type="term" value="F:methenyltetrahydrofolate cyclohydrolase activity"/>
    <property type="evidence" value="ECO:0007669"/>
    <property type="project" value="TreeGrafter"/>
</dbReference>
<evidence type="ECO:0000256" key="5">
    <source>
        <dbReference type="ARBA" id="ARBA00023268"/>
    </source>
</evidence>
<feature type="domain" description="Tetrahydrofolate dehydrogenase/cyclohydrolase catalytic" evidence="6">
    <location>
        <begin position="62"/>
        <end position="121"/>
    </location>
</feature>
<dbReference type="WBParaSite" id="MhA1_Contig147.frz3.fgene1">
    <property type="protein sequence ID" value="MhA1_Contig147.frz3.fgene1"/>
    <property type="gene ID" value="MhA1_Contig147.frz3.fgene1"/>
</dbReference>
<reference evidence="8" key="1">
    <citation type="submission" date="2016-11" db="UniProtKB">
        <authorList>
            <consortium name="WormBaseParasite"/>
        </authorList>
    </citation>
    <scope>IDENTIFICATION</scope>
</reference>
<dbReference type="InterPro" id="IPR046346">
    <property type="entry name" value="Aminoacid_DH-like_N_sf"/>
</dbReference>
<proteinExistence type="predicted"/>
<evidence type="ECO:0000256" key="4">
    <source>
        <dbReference type="ARBA" id="ARBA00023002"/>
    </source>
</evidence>
<protein>
    <submittedName>
        <fullName evidence="8">THF_DHG_CYH domain-containing protein</fullName>
    </submittedName>
</protein>
<dbReference type="Proteomes" id="UP000095281">
    <property type="component" value="Unplaced"/>
</dbReference>
<name>A0A1I8B6Z4_MELHA</name>
<dbReference type="PRINTS" id="PR00085">
    <property type="entry name" value="THFDHDRGNASE"/>
</dbReference>
<evidence type="ECO:0000256" key="1">
    <source>
        <dbReference type="ARBA" id="ARBA00004777"/>
    </source>
</evidence>
<dbReference type="InterPro" id="IPR000672">
    <property type="entry name" value="THF_DH/CycHdrlase"/>
</dbReference>
<dbReference type="SUPFAM" id="SSF53223">
    <property type="entry name" value="Aminoacid dehydrogenase-like, N-terminal domain"/>
    <property type="match status" value="1"/>
</dbReference>